<sequence>MASWCADNLYDVKQWKDSGLELTCSSNQAAKMFDAVLRQLVSWIDCEQLGGIIKTTETMMESEPDFIMGKCLVLGMDAMGTGRSVYRDKSYRQQLQNLLEMAKNCTPREEKHVKAVNYFAHGEMRSACVEWEKILAEHPTDLMAIKFSHDAYFFMGDSLGKRDSVERVISKWKPEIPMYSYLHGMYAFGLEECGDYLNAMKHGHAALEINRQDCWATHAVAHCYEMKGEHDQGIEFMESSNEDWSPCWMLACHNYWHTALFHIEKGDYKAALTIFDSQICERSKSSKMMLDMVDATSLLLRLEMEGVDVGLDRWNELLEVISPHIDDHILAFNDAHISMALSRVGTEEMRNMHGRSVSDFVKEGAGHDNWRIMRDLGELLCDAIVDFNEGRCDAAFEKLYPIRTQIFQIGGSHAQRDVFTQVLIHAGLRSSNVANKKLAVAAVEERKKLKEKSALADRLLAKHTVGHK</sequence>
<dbReference type="Proteomes" id="UP000887574">
    <property type="component" value="Unplaced"/>
</dbReference>
<dbReference type="PANTHER" id="PTHR16263:SF4">
    <property type="entry name" value="TETRATRICOPEPTIDE REPEAT PROTEIN 38"/>
    <property type="match status" value="1"/>
</dbReference>
<evidence type="ECO:0000256" key="2">
    <source>
        <dbReference type="ARBA" id="ARBA00019992"/>
    </source>
</evidence>
<evidence type="ECO:0000256" key="1">
    <source>
        <dbReference type="ARBA" id="ARBA00005857"/>
    </source>
</evidence>
<protein>
    <recommendedName>
        <fullName evidence="2">Tetratricopeptide repeat protein 38</fullName>
    </recommendedName>
</protein>
<dbReference type="InterPro" id="IPR033891">
    <property type="entry name" value="TTC38"/>
</dbReference>
<dbReference type="InterPro" id="IPR011990">
    <property type="entry name" value="TPR-like_helical_dom_sf"/>
</dbReference>
<dbReference type="Gene3D" id="1.25.40.10">
    <property type="entry name" value="Tetratricopeptide repeat domain"/>
    <property type="match status" value="1"/>
</dbReference>
<evidence type="ECO:0000313" key="5">
    <source>
        <dbReference type="Proteomes" id="UP000887574"/>
    </source>
</evidence>
<name>A0A915EWJ8_9BILA</name>
<accession>A0A915EWJ8</accession>
<organism evidence="5 6">
    <name type="scientific">Ditylenchus dipsaci</name>
    <dbReference type="NCBI Taxonomy" id="166011"/>
    <lineage>
        <taxon>Eukaryota</taxon>
        <taxon>Metazoa</taxon>
        <taxon>Ecdysozoa</taxon>
        <taxon>Nematoda</taxon>
        <taxon>Chromadorea</taxon>
        <taxon>Rhabditida</taxon>
        <taxon>Tylenchina</taxon>
        <taxon>Tylenchomorpha</taxon>
        <taxon>Sphaerularioidea</taxon>
        <taxon>Anguinidae</taxon>
        <taxon>Anguininae</taxon>
        <taxon>Ditylenchus</taxon>
    </lineage>
</organism>
<dbReference type="CDD" id="cd05804">
    <property type="entry name" value="StaR_like"/>
    <property type="match status" value="1"/>
</dbReference>
<keyword evidence="3" id="KW-0677">Repeat</keyword>
<evidence type="ECO:0000313" key="6">
    <source>
        <dbReference type="WBParaSite" id="jg9779"/>
    </source>
</evidence>
<keyword evidence="5" id="KW-1185">Reference proteome</keyword>
<proteinExistence type="inferred from homology"/>
<dbReference type="PANTHER" id="PTHR16263">
    <property type="entry name" value="TETRATRICOPEPTIDE REPEAT PROTEIN 38"/>
    <property type="match status" value="1"/>
</dbReference>
<evidence type="ECO:0000256" key="4">
    <source>
        <dbReference type="ARBA" id="ARBA00022803"/>
    </source>
</evidence>
<dbReference type="SUPFAM" id="SSF48452">
    <property type="entry name" value="TPR-like"/>
    <property type="match status" value="1"/>
</dbReference>
<comment type="similarity">
    <text evidence="1">Belongs to the TTC38 family.</text>
</comment>
<keyword evidence="4" id="KW-0802">TPR repeat</keyword>
<evidence type="ECO:0000256" key="3">
    <source>
        <dbReference type="ARBA" id="ARBA00022737"/>
    </source>
</evidence>
<dbReference type="AlphaFoldDB" id="A0A915EWJ8"/>
<dbReference type="WBParaSite" id="jg9779">
    <property type="protein sequence ID" value="jg9779"/>
    <property type="gene ID" value="jg9779"/>
</dbReference>
<reference evidence="6" key="1">
    <citation type="submission" date="2022-11" db="UniProtKB">
        <authorList>
            <consortium name="WormBaseParasite"/>
        </authorList>
    </citation>
    <scope>IDENTIFICATION</scope>
</reference>